<feature type="compositionally biased region" description="Low complexity" evidence="1">
    <location>
        <begin position="40"/>
        <end position="52"/>
    </location>
</feature>
<feature type="transmembrane region" description="Helical" evidence="2">
    <location>
        <begin position="87"/>
        <end position="113"/>
    </location>
</feature>
<gene>
    <name evidence="3" type="ORF">CCAP1982_LOCUS20082</name>
</gene>
<evidence type="ECO:0000256" key="1">
    <source>
        <dbReference type="SAM" id="MobiDB-lite"/>
    </source>
</evidence>
<dbReference type="AlphaFoldDB" id="A0A811VAH8"/>
<name>A0A811VAH8_CERCA</name>
<comment type="caution">
    <text evidence="3">The sequence shown here is derived from an EMBL/GenBank/DDBJ whole genome shotgun (WGS) entry which is preliminary data.</text>
</comment>
<organism evidence="3 4">
    <name type="scientific">Ceratitis capitata</name>
    <name type="common">Mediterranean fruit fly</name>
    <name type="synonym">Tephritis capitata</name>
    <dbReference type="NCBI Taxonomy" id="7213"/>
    <lineage>
        <taxon>Eukaryota</taxon>
        <taxon>Metazoa</taxon>
        <taxon>Ecdysozoa</taxon>
        <taxon>Arthropoda</taxon>
        <taxon>Hexapoda</taxon>
        <taxon>Insecta</taxon>
        <taxon>Pterygota</taxon>
        <taxon>Neoptera</taxon>
        <taxon>Endopterygota</taxon>
        <taxon>Diptera</taxon>
        <taxon>Brachycera</taxon>
        <taxon>Muscomorpha</taxon>
        <taxon>Tephritoidea</taxon>
        <taxon>Tephritidae</taxon>
        <taxon>Ceratitis</taxon>
        <taxon>Ceratitis</taxon>
    </lineage>
</organism>
<evidence type="ECO:0000313" key="4">
    <source>
        <dbReference type="Proteomes" id="UP000606786"/>
    </source>
</evidence>
<keyword evidence="4" id="KW-1185">Reference proteome</keyword>
<accession>A0A811VAH8</accession>
<sequence>MLINTKEAKKKSSASKQVVNHGSGRKVDGQMEETSKYPHNNNNINNSNNNNNKEQQAVIVEVATCSRHRCYGNNNLSTWTFHRVVEISAIAVVVVAVAAVNIFQLMLRCAILLKKITIRRWN</sequence>
<reference evidence="3" key="1">
    <citation type="submission" date="2020-11" db="EMBL/GenBank/DDBJ databases">
        <authorList>
            <person name="Whitehead M."/>
        </authorList>
    </citation>
    <scope>NUCLEOTIDE SEQUENCE</scope>
    <source>
        <strain evidence="3">EGII</strain>
    </source>
</reference>
<dbReference type="EMBL" id="CAJHJT010000056">
    <property type="protein sequence ID" value="CAD7011971.1"/>
    <property type="molecule type" value="Genomic_DNA"/>
</dbReference>
<evidence type="ECO:0000256" key="2">
    <source>
        <dbReference type="SAM" id="Phobius"/>
    </source>
</evidence>
<protein>
    <submittedName>
        <fullName evidence="3">(Mediterranean fruit fly) hypothetical protein</fullName>
    </submittedName>
</protein>
<dbReference type="Proteomes" id="UP000606786">
    <property type="component" value="Unassembled WGS sequence"/>
</dbReference>
<proteinExistence type="predicted"/>
<keyword evidence="2" id="KW-0472">Membrane</keyword>
<evidence type="ECO:0000313" key="3">
    <source>
        <dbReference type="EMBL" id="CAD7011971.1"/>
    </source>
</evidence>
<feature type="compositionally biased region" description="Basic and acidic residues" evidence="1">
    <location>
        <begin position="25"/>
        <end position="36"/>
    </location>
</feature>
<keyword evidence="2" id="KW-0812">Transmembrane</keyword>
<keyword evidence="2" id="KW-1133">Transmembrane helix</keyword>
<feature type="region of interest" description="Disordered" evidence="1">
    <location>
        <begin position="1"/>
        <end position="53"/>
    </location>
</feature>